<name>A0AAU9CLD1_9BACT</name>
<dbReference type="Proteomes" id="UP001348817">
    <property type="component" value="Plasmid pFA6"/>
</dbReference>
<geneLocation type="plasmid" evidence="1 2">
    <name>pFA6</name>
</geneLocation>
<evidence type="ECO:0000313" key="2">
    <source>
        <dbReference type="Proteomes" id="UP001348817"/>
    </source>
</evidence>
<sequence length="158" mass="18407">MSEFNIKHLSFTKRPISVPADYRPNYKIAQICLILKYACIGNKSSLLKLHLFSWAFKRIENRTTLLRFVESDFKSDFSVWGIEPTLNRALHIATAEKYCSYSKGTYKLEEKGKLYCEKIEEDEEILSEEITLLKTIGKKKVTDTRLKGLANQWTLFND</sequence>
<gene>
    <name evidence="1" type="ORF">FUAX_52260</name>
</gene>
<protein>
    <submittedName>
        <fullName evidence="1">Uncharacterized protein</fullName>
    </submittedName>
</protein>
<evidence type="ECO:0000313" key="1">
    <source>
        <dbReference type="EMBL" id="BDD12794.1"/>
    </source>
</evidence>
<proteinExistence type="predicted"/>
<organism evidence="1 2">
    <name type="scientific">Fulvitalea axinellae</name>
    <dbReference type="NCBI Taxonomy" id="1182444"/>
    <lineage>
        <taxon>Bacteria</taxon>
        <taxon>Pseudomonadati</taxon>
        <taxon>Bacteroidota</taxon>
        <taxon>Cytophagia</taxon>
        <taxon>Cytophagales</taxon>
        <taxon>Persicobacteraceae</taxon>
        <taxon>Fulvitalea</taxon>
    </lineage>
</organism>
<dbReference type="EMBL" id="AP025320">
    <property type="protein sequence ID" value="BDD12794.1"/>
    <property type="molecule type" value="Genomic_DNA"/>
</dbReference>
<reference evidence="1 2" key="1">
    <citation type="submission" date="2021-12" db="EMBL/GenBank/DDBJ databases">
        <title>Genome sequencing of bacteria with rrn-lacking chromosome and rrn-plasmid.</title>
        <authorList>
            <person name="Anda M."/>
            <person name="Iwasaki W."/>
        </authorList>
    </citation>
    <scope>NUCLEOTIDE SEQUENCE [LARGE SCALE GENOMIC DNA]</scope>
    <source>
        <strain evidence="1 2">DSM 100852</strain>
        <plasmid evidence="1 2">pFA6</plasmid>
    </source>
</reference>
<keyword evidence="2" id="KW-1185">Reference proteome</keyword>
<dbReference type="AlphaFoldDB" id="A0AAU9CLD1"/>
<dbReference type="RefSeq" id="WP_338395937.1">
    <property type="nucleotide sequence ID" value="NZ_AP025320.1"/>
</dbReference>
<accession>A0AAU9CLD1</accession>
<dbReference type="KEGG" id="fax:FUAX_52260"/>
<keyword evidence="1" id="KW-0614">Plasmid</keyword>